<dbReference type="SUPFAM" id="SSF53474">
    <property type="entry name" value="alpha/beta-Hydrolases"/>
    <property type="match status" value="1"/>
</dbReference>
<proteinExistence type="predicted"/>
<feature type="domain" description="AB hydrolase-1" evidence="1">
    <location>
        <begin position="26"/>
        <end position="110"/>
    </location>
</feature>
<dbReference type="InterPro" id="IPR050471">
    <property type="entry name" value="AB_hydrolase"/>
</dbReference>
<comment type="caution">
    <text evidence="2">The sequence shown here is derived from an EMBL/GenBank/DDBJ whole genome shotgun (WGS) entry which is preliminary data.</text>
</comment>
<dbReference type="InterPro" id="IPR000073">
    <property type="entry name" value="AB_hydrolase_1"/>
</dbReference>
<dbReference type="PANTHER" id="PTHR43433">
    <property type="entry name" value="HYDROLASE, ALPHA/BETA FOLD FAMILY PROTEIN"/>
    <property type="match status" value="1"/>
</dbReference>
<organism evidence="2 3">
    <name type="scientific">Tetraparma gracilis</name>
    <dbReference type="NCBI Taxonomy" id="2962635"/>
    <lineage>
        <taxon>Eukaryota</taxon>
        <taxon>Sar</taxon>
        <taxon>Stramenopiles</taxon>
        <taxon>Ochrophyta</taxon>
        <taxon>Bolidophyceae</taxon>
        <taxon>Parmales</taxon>
        <taxon>Triparmaceae</taxon>
        <taxon>Tetraparma</taxon>
    </lineage>
</organism>
<accession>A0ABQ6M9Q9</accession>
<reference evidence="2 3" key="1">
    <citation type="journal article" date="2023" name="Commun. Biol.">
        <title>Genome analysis of Parmales, the sister group of diatoms, reveals the evolutionary specialization of diatoms from phago-mixotrophs to photoautotrophs.</title>
        <authorList>
            <person name="Ban H."/>
            <person name="Sato S."/>
            <person name="Yoshikawa S."/>
            <person name="Yamada K."/>
            <person name="Nakamura Y."/>
            <person name="Ichinomiya M."/>
            <person name="Sato N."/>
            <person name="Blanc-Mathieu R."/>
            <person name="Endo H."/>
            <person name="Kuwata A."/>
            <person name="Ogata H."/>
        </authorList>
    </citation>
    <scope>NUCLEOTIDE SEQUENCE [LARGE SCALE GENOMIC DNA]</scope>
</reference>
<name>A0ABQ6M9Q9_9STRA</name>
<evidence type="ECO:0000313" key="3">
    <source>
        <dbReference type="Proteomes" id="UP001165060"/>
    </source>
</evidence>
<keyword evidence="3" id="KW-1185">Reference proteome</keyword>
<dbReference type="Proteomes" id="UP001165060">
    <property type="component" value="Unassembled WGS sequence"/>
</dbReference>
<protein>
    <recommendedName>
        <fullName evidence="1">AB hydrolase-1 domain-containing protein</fullName>
    </recommendedName>
</protein>
<evidence type="ECO:0000313" key="2">
    <source>
        <dbReference type="EMBL" id="GMI22185.1"/>
    </source>
</evidence>
<dbReference type="PANTHER" id="PTHR43433:SF10">
    <property type="entry name" value="AB HYDROLASE-1 DOMAIN-CONTAINING PROTEIN"/>
    <property type="match status" value="1"/>
</dbReference>
<sequence>MSSPLLLTLPSGRTLCYRILGAASSPPIFFLHGNLNSRLFAPSWGGTADDVAAASAKVIFVDRPGVGGSSPHPARSYLSFSEDLQSLAAHLELPEFSVVGYSSGGPHALACSRLPGCRSVGLVSADAQYSDMGGDLMQRMFGRPAAEEIDEVYLQGRSEHSAAEMKAGYESMKKQDRAELALEDLAAATAQGYAGPASDGLLESRPWGFPLASPVPLRIWHGGADDDVPVEAGRYLAKHCLGLDVAGPSEEPHVAAGGKYFEVETENHTLIRRRWKAILDETLAAAAAP</sequence>
<gene>
    <name evidence="2" type="ORF">TeGR_g1063</name>
</gene>
<dbReference type="InterPro" id="IPR029058">
    <property type="entry name" value="AB_hydrolase_fold"/>
</dbReference>
<evidence type="ECO:0000259" key="1">
    <source>
        <dbReference type="Pfam" id="PF00561"/>
    </source>
</evidence>
<dbReference type="Pfam" id="PF00561">
    <property type="entry name" value="Abhydrolase_1"/>
    <property type="match status" value="1"/>
</dbReference>
<dbReference type="Gene3D" id="3.40.50.1820">
    <property type="entry name" value="alpha/beta hydrolase"/>
    <property type="match status" value="1"/>
</dbReference>
<dbReference type="EMBL" id="BRYB01002589">
    <property type="protein sequence ID" value="GMI22185.1"/>
    <property type="molecule type" value="Genomic_DNA"/>
</dbReference>